<gene>
    <name evidence="2" type="ORF">PSET11_02474</name>
</gene>
<dbReference type="EMBL" id="UXAU01000036">
    <property type="protein sequence ID" value="VDC30314.1"/>
    <property type="molecule type" value="Genomic_DNA"/>
</dbReference>
<reference evidence="2 3" key="1">
    <citation type="submission" date="2018-11" db="EMBL/GenBank/DDBJ databases">
        <authorList>
            <person name="Criscuolo A."/>
        </authorList>
    </citation>
    <scope>NUCLEOTIDE SEQUENCE [LARGE SCALE GENOMIC DNA]</scope>
    <source>
        <strain evidence="2">AT11b</strain>
    </source>
</reference>
<evidence type="ECO:0000256" key="1">
    <source>
        <dbReference type="SAM" id="MobiDB-lite"/>
    </source>
</evidence>
<organism evidence="2 3">
    <name type="scientific">Arthrobacter ulcerisalmonis</name>
    <dbReference type="NCBI Taxonomy" id="2483813"/>
    <lineage>
        <taxon>Bacteria</taxon>
        <taxon>Bacillati</taxon>
        <taxon>Actinomycetota</taxon>
        <taxon>Actinomycetes</taxon>
        <taxon>Micrococcales</taxon>
        <taxon>Micrococcaceae</taxon>
        <taxon>Arthrobacter</taxon>
    </lineage>
</organism>
<protein>
    <submittedName>
        <fullName evidence="2">Uncharacterized protein</fullName>
    </submittedName>
</protein>
<name>A0A3P5X7C8_9MICC</name>
<sequence length="187" mass="21003">MTDNEHLVIAGRDITAFVSEWSAMLTSGGGEARGLHDLALDGDEPGYFYGSAFLMRNIAARAMEPTATEEELLLFAVLAVFQDDKFPGVDPDHWDGIEAHLNTAFAHFNELGEKEAARKLRMEVVNRSLREDPPLWKELKNSRPLDPAREALHDQDMASIDQRSFRAARLLDPEGNFDDELRTFSQS</sequence>
<dbReference type="AlphaFoldDB" id="A0A3P5X7C8"/>
<feature type="region of interest" description="Disordered" evidence="1">
    <location>
        <begin position="138"/>
        <end position="157"/>
    </location>
</feature>
<proteinExistence type="predicted"/>
<evidence type="ECO:0000313" key="3">
    <source>
        <dbReference type="Proteomes" id="UP000280861"/>
    </source>
</evidence>
<feature type="compositionally biased region" description="Basic and acidic residues" evidence="1">
    <location>
        <begin position="138"/>
        <end position="156"/>
    </location>
</feature>
<accession>A0A3P5X7C8</accession>
<keyword evidence="3" id="KW-1185">Reference proteome</keyword>
<evidence type="ECO:0000313" key="2">
    <source>
        <dbReference type="EMBL" id="VDC30314.1"/>
    </source>
</evidence>
<dbReference type="RefSeq" id="WP_124092593.1">
    <property type="nucleotide sequence ID" value="NZ_CBCRYA010000027.1"/>
</dbReference>
<dbReference type="OrthoDB" id="5190680at2"/>
<dbReference type="Proteomes" id="UP000280861">
    <property type="component" value="Unassembled WGS sequence"/>
</dbReference>